<feature type="signal peptide" evidence="1">
    <location>
        <begin position="1"/>
        <end position="19"/>
    </location>
</feature>
<dbReference type="Proteomes" id="UP001345827">
    <property type="component" value="Unassembled WGS sequence"/>
</dbReference>
<protein>
    <recommendedName>
        <fullName evidence="4">Secreted protein</fullName>
    </recommendedName>
</protein>
<evidence type="ECO:0008006" key="4">
    <source>
        <dbReference type="Google" id="ProtNLM"/>
    </source>
</evidence>
<dbReference type="Pfam" id="PF17132">
    <property type="entry name" value="Glyco_hydro_106"/>
    <property type="match status" value="1"/>
</dbReference>
<gene>
    <name evidence="2" type="ORF">LTR25_007128</name>
</gene>
<sequence>MIALQGILLAVHLSRYITAALPQSHTDPSTNAVVDKGTFSNPSVNVRPKFRYWIPDASVAPEVVANDVRAAGDIGAAGLELLGYYLYGGPPSNGAGRGDSAPVDWATYGFGTPAWHDVFQAFAQAHKDNGLIMDFAIGPNQGTGVPAPEGSGGLSWDLVAFNVSVPTGESFDGVLPGWGTGTLQATITGRAIKSEYMTSLDPALPGDIPMNRTQITLSEASLTDVTDKVDANGHLSVTFDSNATGINNTIFAVYLIHSDFRAQDGPEDLGGPQTSARSVVQNGSWAADHFSALGAETITKFWEQYILVNGTRELLMDVGNYGWEDSVEIEANVFWTQNFSRLFEVDHGYSINKWLPTLFHRNGHAKESNPPIWWITDAPDSGESRRADYRETLAKQYHAYLTGLNEWAEQYLDLQFSAQISYNMPMDMLANIPSVDAPECESLDFSDLIDGYRQYSGPANLARRRIVSSECGAVRGEAFAQLLPELLWHVKRSYAGGVNQFVFHGFPYSGDYGNTTWPVFTTFNYQYSNMHGPSDPGWDFYRDQIEFVARNNFVVQTGVPKLDIAFWQKMTTYPGHIQLRTYEPTDLEEAGYTYEYVSPDNLELPSAIVENGILAPDAQGFKAMVVRANDSLTVEGVSRLLDFAHDGLPIIFSGGIPSSYLGTNNASALSGVNQSLEGLSSLTNVHITDSFEALAHTIASLGISPTTKINTNGSWFTLWRRDGTTNVDYFFIYNDAMEEPRGQGYTEGSIEFNVTGIPYEYDAWTGAQEQILTYTQTDNSTTISFKLAGNESTIVAFHPEALMNNSTHKGEYLTNISSGILKVTTANPTNGTNLVLQVGPASSPSSPQTYTASSGKTTTVQPCGASTLTLSNWTLIVEHWDPPPDLSITTGTQKRNTTHHLPGGLVSWQEIPGLQNVSGRGYYNTTFTWPLPLQASSSASASASADADGAMIDFGYIVHTLRAWVNGHQLPPLDVARPQADIKTFLVEGVNTVEAVVATPLGNVMRPIWYDLKTSGTGPGSPGAGGVPPPVVDYGLIADVRLVPYSEVMVMVEGG</sequence>
<comment type="caution">
    <text evidence="2">The sequence shown here is derived from an EMBL/GenBank/DDBJ whole genome shotgun (WGS) entry which is preliminary data.</text>
</comment>
<proteinExistence type="predicted"/>
<feature type="chain" id="PRO_5043328670" description="Secreted protein" evidence="1">
    <location>
        <begin position="20"/>
        <end position="1055"/>
    </location>
</feature>
<reference evidence="2 3" key="1">
    <citation type="submission" date="2023-06" db="EMBL/GenBank/DDBJ databases">
        <title>Black Yeasts Isolated from many extreme environments.</title>
        <authorList>
            <person name="Coleine C."/>
            <person name="Stajich J.E."/>
            <person name="Selbmann L."/>
        </authorList>
    </citation>
    <scope>NUCLEOTIDE SEQUENCE [LARGE SCALE GENOMIC DNA]</scope>
    <source>
        <strain evidence="2 3">CCFEE 5887</strain>
    </source>
</reference>
<name>A0AAV9Q3D9_9PEZI</name>
<evidence type="ECO:0000313" key="3">
    <source>
        <dbReference type="Proteomes" id="UP001345827"/>
    </source>
</evidence>
<accession>A0AAV9Q3D9</accession>
<keyword evidence="3" id="KW-1185">Reference proteome</keyword>
<dbReference type="AlphaFoldDB" id="A0AAV9Q3D9"/>
<dbReference type="PANTHER" id="PTHR36848:SF2">
    <property type="entry name" value="SECRETED PROTEIN"/>
    <property type="match status" value="1"/>
</dbReference>
<dbReference type="EMBL" id="JAXLQG010000013">
    <property type="protein sequence ID" value="KAK5533263.1"/>
    <property type="molecule type" value="Genomic_DNA"/>
</dbReference>
<evidence type="ECO:0000313" key="2">
    <source>
        <dbReference type="EMBL" id="KAK5533263.1"/>
    </source>
</evidence>
<dbReference type="InterPro" id="IPR053161">
    <property type="entry name" value="Ulvan_degrading_GH"/>
</dbReference>
<keyword evidence="1" id="KW-0732">Signal</keyword>
<evidence type="ECO:0000256" key="1">
    <source>
        <dbReference type="SAM" id="SignalP"/>
    </source>
</evidence>
<organism evidence="2 3">
    <name type="scientific">Vermiconidia calcicola</name>
    <dbReference type="NCBI Taxonomy" id="1690605"/>
    <lineage>
        <taxon>Eukaryota</taxon>
        <taxon>Fungi</taxon>
        <taxon>Dikarya</taxon>
        <taxon>Ascomycota</taxon>
        <taxon>Pezizomycotina</taxon>
        <taxon>Dothideomycetes</taxon>
        <taxon>Dothideomycetidae</taxon>
        <taxon>Mycosphaerellales</taxon>
        <taxon>Extremaceae</taxon>
        <taxon>Vermiconidia</taxon>
    </lineage>
</organism>
<dbReference type="PANTHER" id="PTHR36848">
    <property type="entry name" value="DNA-BINDING PROTEIN (PUTATIVE SECRETED PROTEIN)-RELATED"/>
    <property type="match status" value="1"/>
</dbReference>